<protein>
    <submittedName>
        <fullName evidence="2">CoA transferase</fullName>
    </submittedName>
</protein>
<dbReference type="SUPFAM" id="SSF89796">
    <property type="entry name" value="CoA-transferase family III (CaiB/BaiF)"/>
    <property type="match status" value="2"/>
</dbReference>
<reference evidence="2 3" key="1">
    <citation type="submission" date="2018-10" db="EMBL/GenBank/DDBJ databases">
        <title>Isolation from cow dung.</title>
        <authorList>
            <person name="Ling L."/>
        </authorList>
    </citation>
    <scope>NUCLEOTIDE SEQUENCE [LARGE SCALE GENOMIC DNA]</scope>
    <source>
        <strain evidence="2 3">NEAU-LL90</strain>
    </source>
</reference>
<dbReference type="PANTHER" id="PTHR48228">
    <property type="entry name" value="SUCCINYL-COA--D-CITRAMALATE COA-TRANSFERASE"/>
    <property type="match status" value="1"/>
</dbReference>
<feature type="region of interest" description="Disordered" evidence="1">
    <location>
        <begin position="1"/>
        <end position="32"/>
    </location>
</feature>
<dbReference type="InterPro" id="IPR003673">
    <property type="entry name" value="CoA-Trfase_fam_III"/>
</dbReference>
<proteinExistence type="predicted"/>
<evidence type="ECO:0000256" key="1">
    <source>
        <dbReference type="SAM" id="MobiDB-lite"/>
    </source>
</evidence>
<accession>A0A3M2KY59</accession>
<gene>
    <name evidence="2" type="ORF">EBN03_30100</name>
</gene>
<evidence type="ECO:0000313" key="3">
    <source>
        <dbReference type="Proteomes" id="UP000279275"/>
    </source>
</evidence>
<evidence type="ECO:0000313" key="2">
    <source>
        <dbReference type="EMBL" id="RMI28475.1"/>
    </source>
</evidence>
<name>A0A3M2KY59_9NOCA</name>
<keyword evidence="2" id="KW-0808">Transferase</keyword>
<feature type="compositionally biased region" description="Polar residues" evidence="1">
    <location>
        <begin position="1"/>
        <end position="13"/>
    </location>
</feature>
<dbReference type="Gene3D" id="3.30.1540.10">
    <property type="entry name" value="formyl-coa transferase, domain 3"/>
    <property type="match status" value="1"/>
</dbReference>
<dbReference type="InterPro" id="IPR050509">
    <property type="entry name" value="CoA-transferase_III"/>
</dbReference>
<dbReference type="EMBL" id="RFFH01000021">
    <property type="protein sequence ID" value="RMI28475.1"/>
    <property type="molecule type" value="Genomic_DNA"/>
</dbReference>
<dbReference type="InterPro" id="IPR023606">
    <property type="entry name" value="CoA-Trfase_III_dom_1_sf"/>
</dbReference>
<comment type="caution">
    <text evidence="2">The sequence shown here is derived from an EMBL/GenBank/DDBJ whole genome shotgun (WGS) entry which is preliminary data.</text>
</comment>
<dbReference type="AlphaFoldDB" id="A0A3M2KY59"/>
<dbReference type="Gene3D" id="3.40.50.10540">
    <property type="entry name" value="Crotonobetainyl-coa:carnitine coa-transferase, domain 1"/>
    <property type="match status" value="2"/>
</dbReference>
<sequence>MTWESTKSRTSSGRVADGPDSECASEVMSRSHHSPELWCPRARLVDYTPEFGGRRAMEPAHATIPDPLLTGAAAIVDGSGAAAEVLRGHLRALGATVTGGDRSGAAAATALLTLADGTRRELLVDWGGPITDPALTNETAVQAICGVMQVNGRRAGRPSGLSVDYCETVAGTVAATALLASLLTAPGESATVRTSVAEAALLAISQYLAAAGADDPEAVSLAPGGPPFTSADGIRFEIESLQPEPWGAFWTALGADPKDLRRGWRPFQFRYATATAPLAESLHESTRARTFTELTAVAARTGLHVCRLYGADEPDTPAPDSLPTPWTVVPVPNSPAASRSRESPIAAPLTGITVLEAGRRVQAPLAAHLLRLLGADVTRIEPPGGDPLREMPPYNGEVSSRWLALNRHKAAVEFDIKAEADRELLRAMVAESDVFLHNWAPGKAEQLQLSADHLPPGTVYTYTSGWSGADLDHLPPGTDFMVQARTGLADLVGPPGEPPAPSLMTLVDVLGGVLGAEATVVGLLQRQRTGSGIAVESSLLGASNMLRGYGIRSATADRQPHPAGGGWAAGQVPVTTDLADLLTDTRFADVIGRDDAGCPALNRPWSLS</sequence>
<organism evidence="2 3">
    <name type="scientific">Nocardia stercoris</name>
    <dbReference type="NCBI Taxonomy" id="2483361"/>
    <lineage>
        <taxon>Bacteria</taxon>
        <taxon>Bacillati</taxon>
        <taxon>Actinomycetota</taxon>
        <taxon>Actinomycetes</taxon>
        <taxon>Mycobacteriales</taxon>
        <taxon>Nocardiaceae</taxon>
        <taxon>Nocardia</taxon>
    </lineage>
</organism>
<dbReference type="Pfam" id="PF02515">
    <property type="entry name" value="CoA_transf_3"/>
    <property type="match status" value="2"/>
</dbReference>
<keyword evidence="3" id="KW-1185">Reference proteome</keyword>
<dbReference type="GO" id="GO:0016740">
    <property type="term" value="F:transferase activity"/>
    <property type="evidence" value="ECO:0007669"/>
    <property type="project" value="UniProtKB-KW"/>
</dbReference>
<dbReference type="Proteomes" id="UP000279275">
    <property type="component" value="Unassembled WGS sequence"/>
</dbReference>
<dbReference type="InterPro" id="IPR044855">
    <property type="entry name" value="CoA-Trfase_III_dom3_sf"/>
</dbReference>
<dbReference type="PANTHER" id="PTHR48228:SF5">
    <property type="entry name" value="ALPHA-METHYLACYL-COA RACEMASE"/>
    <property type="match status" value="1"/>
</dbReference>